<comment type="caution">
    <text evidence="1">The sequence shown here is derived from an EMBL/GenBank/DDBJ whole genome shotgun (WGS) entry which is preliminary data.</text>
</comment>
<evidence type="ECO:0000313" key="1">
    <source>
        <dbReference type="EMBL" id="PTM97307.1"/>
    </source>
</evidence>
<organism evidence="1 2">
    <name type="scientific">Mycoplana dimorpha</name>
    <dbReference type="NCBI Taxonomy" id="28320"/>
    <lineage>
        <taxon>Bacteria</taxon>
        <taxon>Pseudomonadati</taxon>
        <taxon>Pseudomonadota</taxon>
        <taxon>Alphaproteobacteria</taxon>
        <taxon>Hyphomicrobiales</taxon>
        <taxon>Rhizobiaceae</taxon>
        <taxon>Mycoplana</taxon>
    </lineage>
</organism>
<evidence type="ECO:0000313" key="2">
    <source>
        <dbReference type="Proteomes" id="UP000241247"/>
    </source>
</evidence>
<dbReference type="OrthoDB" id="9763644at2"/>
<gene>
    <name evidence="1" type="ORF">C7449_102177</name>
</gene>
<dbReference type="Proteomes" id="UP000241247">
    <property type="component" value="Unassembled WGS sequence"/>
</dbReference>
<sequence length="323" mass="33677">MNITTPAAPAVQSACLGNELLALAQDSASRKLITPERAEIACMEYRVGLVSDAGLRDKLNALLADGPAPSMALDAISIAFKPGDVIELRALDPAGGRGVSLSGALDNPTQRAALEAFIREHNGKRNLYAGINPRRADLAGSSRPGKAADVVARRAVVIDLDRKDAPPTDTDWTRTVSALSVGLDPMLIVDSGNGYHVWLPIQDLSAADVLSSAGPLGASMSRLGADNMADPARIARLPFTVNVPNATKRERGAVLRMAAPEPEWQLKRNARQGELRTAADVCAALDGIAGQLGLPGKGRAAADQAAPSVALPTGETMAHHTTT</sequence>
<keyword evidence="2" id="KW-1185">Reference proteome</keyword>
<dbReference type="RefSeq" id="WP_108001598.1">
    <property type="nucleotide sequence ID" value="NZ_JBHEEX010000001.1"/>
</dbReference>
<proteinExistence type="predicted"/>
<evidence type="ECO:0008006" key="3">
    <source>
        <dbReference type="Google" id="ProtNLM"/>
    </source>
</evidence>
<accession>A0A2T5BE93</accession>
<protein>
    <recommendedName>
        <fullName evidence="3">DNA primase RepB-like protein</fullName>
    </recommendedName>
</protein>
<dbReference type="AlphaFoldDB" id="A0A2T5BE93"/>
<reference evidence="1 2" key="1">
    <citation type="submission" date="2018-04" db="EMBL/GenBank/DDBJ databases">
        <title>Genomic Encyclopedia of Type Strains, Phase IV (KMG-IV): sequencing the most valuable type-strain genomes for metagenomic binning, comparative biology and taxonomic classification.</title>
        <authorList>
            <person name="Goeker M."/>
        </authorList>
    </citation>
    <scope>NUCLEOTIDE SEQUENCE [LARGE SCALE GENOMIC DNA]</scope>
    <source>
        <strain evidence="1 2">DSM 7138</strain>
    </source>
</reference>
<dbReference type="EMBL" id="PZZZ01000002">
    <property type="protein sequence ID" value="PTM97307.1"/>
    <property type="molecule type" value="Genomic_DNA"/>
</dbReference>
<name>A0A2T5BE93_MYCDI</name>